<sequence>MSGKLVSAVDALLAPDPRFCVSWIEGQERFIDPVTSQGFSYVLQLLGVNRLKAAEFISSYFRNTLDLELTPAALKNYRSFIEAYIEHIGAIPSDYALALDGNCCFRLPQDLYDHSEGIFIAAFRGVEKRCFLHPGLRHLKDWYTPGLRSMVSGLHYYECATSINKRAGFSGPRIQLEFDAATVFRYLRTNQSLICERWSAEDLRRIRGVQFVPLLRHLAGQPRHRRDGMNKISSIRTFGSLEDSINSEYLDCPISAKSPGDYVLQQIPSKGIPSVQVIFWHIEYLAVHRNEVRSLHDIQLYIRDILASYRFLDNHYGETKYISEKAQDTDPRALDTVMWLNMDEPIDANFGLFETSWVSAKDLCLGIDYDFSHYRYVRSTLASYGNLLTALGVTKIQKPKLETTALNLSQQESVCEKFFSFWQQGKLCDVELEVGGVIFKAHRIVLASGSLRWENVLIGGWRDAGERGISIKETAAHTVSAMLHFMYTSALPPLPTDKIASENLEHMMDWLVAADQWEMTVFKSHIEEMVVERDYIRPENVRWVLGIAREAQAKTLSNCCEAYIKENQKVIERIDYPVT</sequence>
<dbReference type="Gene3D" id="3.30.710.10">
    <property type="entry name" value="Potassium Channel Kv1.1, Chain A"/>
    <property type="match status" value="1"/>
</dbReference>
<dbReference type="InterPro" id="IPR011333">
    <property type="entry name" value="SKP1/BTB/POZ_sf"/>
</dbReference>
<dbReference type="PROSITE" id="PS50097">
    <property type="entry name" value="BTB"/>
    <property type="match status" value="1"/>
</dbReference>
<dbReference type="CDD" id="cd18186">
    <property type="entry name" value="BTB_POZ_ZBTB_KLHL-like"/>
    <property type="match status" value="1"/>
</dbReference>
<dbReference type="Pfam" id="PF00651">
    <property type="entry name" value="BTB"/>
    <property type="match status" value="1"/>
</dbReference>
<proteinExistence type="predicted"/>
<name>A0ABR3GKA0_9PEZI</name>
<feature type="domain" description="BTB" evidence="1">
    <location>
        <begin position="428"/>
        <end position="495"/>
    </location>
</feature>
<organism evidence="2 3">
    <name type="scientific">Discina gigas</name>
    <dbReference type="NCBI Taxonomy" id="1032678"/>
    <lineage>
        <taxon>Eukaryota</taxon>
        <taxon>Fungi</taxon>
        <taxon>Dikarya</taxon>
        <taxon>Ascomycota</taxon>
        <taxon>Pezizomycotina</taxon>
        <taxon>Pezizomycetes</taxon>
        <taxon>Pezizales</taxon>
        <taxon>Discinaceae</taxon>
        <taxon>Discina</taxon>
    </lineage>
</organism>
<comment type="caution">
    <text evidence="2">The sequence shown here is derived from an EMBL/GenBank/DDBJ whole genome shotgun (WGS) entry which is preliminary data.</text>
</comment>
<dbReference type="SMART" id="SM00225">
    <property type="entry name" value="BTB"/>
    <property type="match status" value="1"/>
</dbReference>
<dbReference type="InterPro" id="IPR000210">
    <property type="entry name" value="BTB/POZ_dom"/>
</dbReference>
<dbReference type="SUPFAM" id="SSF54695">
    <property type="entry name" value="POZ domain"/>
    <property type="match status" value="1"/>
</dbReference>
<evidence type="ECO:0000259" key="1">
    <source>
        <dbReference type="PROSITE" id="PS50097"/>
    </source>
</evidence>
<evidence type="ECO:0000313" key="3">
    <source>
        <dbReference type="Proteomes" id="UP001447188"/>
    </source>
</evidence>
<accession>A0ABR3GKA0</accession>
<evidence type="ECO:0000313" key="2">
    <source>
        <dbReference type="EMBL" id="KAL0636220.1"/>
    </source>
</evidence>
<keyword evidence="3" id="KW-1185">Reference proteome</keyword>
<reference evidence="2 3" key="1">
    <citation type="submission" date="2024-02" db="EMBL/GenBank/DDBJ databases">
        <title>Discinaceae phylogenomics.</title>
        <authorList>
            <person name="Dirks A.C."/>
            <person name="James T.Y."/>
        </authorList>
    </citation>
    <scope>NUCLEOTIDE SEQUENCE [LARGE SCALE GENOMIC DNA]</scope>
    <source>
        <strain evidence="2 3">ACD0624</strain>
    </source>
</reference>
<dbReference type="PANTHER" id="PTHR24413">
    <property type="entry name" value="SPECKLE-TYPE POZ PROTEIN"/>
    <property type="match status" value="1"/>
</dbReference>
<gene>
    <name evidence="2" type="ORF">Q9L58_004781</name>
</gene>
<protein>
    <recommendedName>
        <fullName evidence="1">BTB domain-containing protein</fullName>
    </recommendedName>
</protein>
<dbReference type="EMBL" id="JBBBZM010000054">
    <property type="protein sequence ID" value="KAL0636220.1"/>
    <property type="molecule type" value="Genomic_DNA"/>
</dbReference>
<dbReference type="Proteomes" id="UP001447188">
    <property type="component" value="Unassembled WGS sequence"/>
</dbReference>